<reference evidence="1 2" key="1">
    <citation type="submission" date="2013-01" db="EMBL/GenBank/DDBJ databases">
        <authorList>
            <person name="Harkins D.M."/>
            <person name="Durkin A.S."/>
            <person name="Brinkac L.M."/>
            <person name="Haft D.H."/>
            <person name="Selengut J.D."/>
            <person name="Sanka R."/>
            <person name="DePew J."/>
            <person name="Purushe J."/>
            <person name="Peacock S.J."/>
            <person name="Thaipadungpanit J."/>
            <person name="Wuthiekanun V.W."/>
            <person name="Day N.P."/>
            <person name="Vinetz J.M."/>
            <person name="Sutton G.G."/>
            <person name="Nierman W.C."/>
            <person name="Fouts D.E."/>
        </authorList>
    </citation>
    <scope>NUCLEOTIDE SEQUENCE [LARGE SCALE GENOMIC DNA]</scope>
    <source>
        <strain evidence="1 2">FPW1039</strain>
    </source>
</reference>
<comment type="caution">
    <text evidence="1">The sequence shown here is derived from an EMBL/GenBank/DDBJ whole genome shotgun (WGS) entry which is preliminary data.</text>
</comment>
<gene>
    <name evidence="1" type="ORF">LEP1GSC079_0591</name>
</gene>
<evidence type="ECO:0000313" key="1">
    <source>
        <dbReference type="EMBL" id="EMJ38035.1"/>
    </source>
</evidence>
<evidence type="ECO:0000313" key="2">
    <source>
        <dbReference type="Proteomes" id="UP000012164"/>
    </source>
</evidence>
<proteinExistence type="predicted"/>
<name>A0A0F6IJ10_LEPIR</name>
<dbReference type="EMBL" id="AKWR02000053">
    <property type="protein sequence ID" value="EMJ38035.1"/>
    <property type="molecule type" value="Genomic_DNA"/>
</dbReference>
<sequence length="58" mass="6790">MGPDPYTRIQNEAPNRFFEFPWKKSNQILINEISRFSRLAQLDAIGCTWKEFVNNSIG</sequence>
<organism evidence="1 2">
    <name type="scientific">Leptospira interrogans str. FPW1039</name>
    <dbReference type="NCBI Taxonomy" id="1193040"/>
    <lineage>
        <taxon>Bacteria</taxon>
        <taxon>Pseudomonadati</taxon>
        <taxon>Spirochaetota</taxon>
        <taxon>Spirochaetia</taxon>
        <taxon>Leptospirales</taxon>
        <taxon>Leptospiraceae</taxon>
        <taxon>Leptospira</taxon>
    </lineage>
</organism>
<dbReference type="AlphaFoldDB" id="A0A0F6IJ10"/>
<protein>
    <submittedName>
        <fullName evidence="1">Uncharacterized protein</fullName>
    </submittedName>
</protein>
<accession>A0A0F6IJ10</accession>
<dbReference type="Proteomes" id="UP000012164">
    <property type="component" value="Unassembled WGS sequence"/>
</dbReference>